<dbReference type="InterPro" id="IPR057560">
    <property type="entry name" value="Znf_SCAND3"/>
</dbReference>
<accession>A0A8T1VNM9</accession>
<keyword evidence="4" id="KW-1185">Reference proteome</keyword>
<dbReference type="Proteomes" id="UP000693981">
    <property type="component" value="Unassembled WGS sequence"/>
</dbReference>
<feature type="region of interest" description="Disordered" evidence="1">
    <location>
        <begin position="651"/>
        <end position="682"/>
    </location>
</feature>
<feature type="compositionally biased region" description="Low complexity" evidence="1">
    <location>
        <begin position="321"/>
        <end position="343"/>
    </location>
</feature>
<dbReference type="OrthoDB" id="10549382at2759"/>
<feature type="compositionally biased region" description="Polar residues" evidence="1">
    <location>
        <begin position="146"/>
        <end position="155"/>
    </location>
</feature>
<evidence type="ECO:0000313" key="4">
    <source>
        <dbReference type="Proteomes" id="UP000693981"/>
    </source>
</evidence>
<feature type="compositionally biased region" description="Basic residues" evidence="1">
    <location>
        <begin position="173"/>
        <end position="193"/>
    </location>
</feature>
<evidence type="ECO:0000313" key="3">
    <source>
        <dbReference type="EMBL" id="KAG7380984.1"/>
    </source>
</evidence>
<sequence>MKKPTGPADPEAPSSLEPAAGGCSSRSVRNLSASSAVPAGVGPGEKLGTTESGKRVTRSGAAALQRAAAAPTAAEETATATTESTVAEGATAVTGASAAAEAIASEEVGGASSAEETERIGSTVEEVIAAVSAAELATALTEAVSSTETTQSPSKPGSPKIPTERKSAAKKASSTKKSKASKKVTAPPKKKTTTQKAFARAVAQANAAALASPAGKETPSGCVTAAIAATNKATTLCAGCGDEAGRVHVCPDCDRSVHPWCGYPVGEEGYGQPVRCPSCDEVSKTGSTAKGSLSGQARQSAGSDEEAKSESDLEDERPEVADGSASNGSSSSEEGESSGSDGEFVITGVQPTSRLQPTDEAGVLTRGQEANLANYGVRVIVPAKTQTSSGGRRGKEREFKLYRIFNRYTVGGEYAYECLWAEGDITQTTTEWRDRLLEDGQKNRLDAVDRWMDYKEKVEKTNANLPANKQQECLPFNKWVMASRVGRRLMADDDNNRCMFTAMKTILEKGLGFDTPFTNQDMEKFCEGSRVGEGGIGWSDFLQFVRQIDRRLRKKKRAGVDLKVLSENLHKGLGKGVDSIWLLDETVLVDGWYLCGSLDSSYIGHAFALEVDDGLLHRWEDGERKPLDEDKESIWRMSFIRRVVRLEYDEEVEDPAPKDSKKKKPRGRRGSKKNQGPKKSSG</sequence>
<organism evidence="3 4">
    <name type="scientific">Phytophthora boehmeriae</name>
    <dbReference type="NCBI Taxonomy" id="109152"/>
    <lineage>
        <taxon>Eukaryota</taxon>
        <taxon>Sar</taxon>
        <taxon>Stramenopiles</taxon>
        <taxon>Oomycota</taxon>
        <taxon>Peronosporomycetes</taxon>
        <taxon>Peronosporales</taxon>
        <taxon>Peronosporaceae</taxon>
        <taxon>Phytophthora</taxon>
    </lineage>
</organism>
<feature type="compositionally biased region" description="Low complexity" evidence="1">
    <location>
        <begin position="59"/>
        <end position="114"/>
    </location>
</feature>
<proteinExistence type="predicted"/>
<feature type="compositionally biased region" description="Low complexity" evidence="1">
    <location>
        <begin position="24"/>
        <end position="37"/>
    </location>
</feature>
<protein>
    <recommendedName>
        <fullName evidence="2">SCAN domain-containing protein</fullName>
    </recommendedName>
</protein>
<feature type="domain" description="SCAN" evidence="2">
    <location>
        <begin position="248"/>
        <end position="281"/>
    </location>
</feature>
<feature type="region of interest" description="Disordered" evidence="1">
    <location>
        <begin position="1"/>
        <end position="120"/>
    </location>
</feature>
<dbReference type="EMBL" id="JAGDFL010000826">
    <property type="protein sequence ID" value="KAG7380984.1"/>
    <property type="molecule type" value="Genomic_DNA"/>
</dbReference>
<evidence type="ECO:0000256" key="1">
    <source>
        <dbReference type="SAM" id="MobiDB-lite"/>
    </source>
</evidence>
<gene>
    <name evidence="3" type="ORF">PHYBOEH_011231</name>
</gene>
<evidence type="ECO:0000259" key="2">
    <source>
        <dbReference type="Pfam" id="PF23663"/>
    </source>
</evidence>
<name>A0A8T1VNM9_9STRA</name>
<feature type="compositionally biased region" description="Basic residues" evidence="1">
    <location>
        <begin position="660"/>
        <end position="682"/>
    </location>
</feature>
<feature type="region of interest" description="Disordered" evidence="1">
    <location>
        <begin position="142"/>
        <end position="197"/>
    </location>
</feature>
<feature type="compositionally biased region" description="Polar residues" evidence="1">
    <location>
        <begin position="284"/>
        <end position="302"/>
    </location>
</feature>
<comment type="caution">
    <text evidence="3">The sequence shown here is derived from an EMBL/GenBank/DDBJ whole genome shotgun (WGS) entry which is preliminary data.</text>
</comment>
<feature type="region of interest" description="Disordered" evidence="1">
    <location>
        <begin position="281"/>
        <end position="345"/>
    </location>
</feature>
<dbReference type="AlphaFoldDB" id="A0A8T1VNM9"/>
<dbReference type="Pfam" id="PF23663">
    <property type="entry name" value="Znf_SCAND3"/>
    <property type="match status" value="1"/>
</dbReference>
<reference evidence="3" key="1">
    <citation type="submission" date="2021-02" db="EMBL/GenBank/DDBJ databases">
        <authorList>
            <person name="Palmer J.M."/>
        </authorList>
    </citation>
    <scope>NUCLEOTIDE SEQUENCE</scope>
    <source>
        <strain evidence="3">SCRP23</strain>
    </source>
</reference>